<evidence type="ECO:0000256" key="1">
    <source>
        <dbReference type="ARBA" id="ARBA00022741"/>
    </source>
</evidence>
<dbReference type="KEGG" id="ddf:DEFDS_1092"/>
<dbReference type="EMBL" id="AP011529">
    <property type="protein sequence ID" value="BAI80561.1"/>
    <property type="molecule type" value="Genomic_DNA"/>
</dbReference>
<dbReference type="SMART" id="SM00382">
    <property type="entry name" value="AAA"/>
    <property type="match status" value="1"/>
</dbReference>
<dbReference type="InterPro" id="IPR025944">
    <property type="entry name" value="Sigma_54_int_dom_CS"/>
</dbReference>
<evidence type="ECO:0000313" key="9">
    <source>
        <dbReference type="EMBL" id="BAI80561.1"/>
    </source>
</evidence>
<name>D3PD88_DEFDS</name>
<dbReference type="GO" id="GO:0006355">
    <property type="term" value="P:regulation of DNA-templated transcription"/>
    <property type="evidence" value="ECO:0007669"/>
    <property type="project" value="InterPro"/>
</dbReference>
<dbReference type="eggNOG" id="COG2204">
    <property type="taxonomic scope" value="Bacteria"/>
</dbReference>
<dbReference type="Gene3D" id="3.40.50.300">
    <property type="entry name" value="P-loop containing nucleotide triphosphate hydrolases"/>
    <property type="match status" value="1"/>
</dbReference>
<dbReference type="Pfam" id="PF25601">
    <property type="entry name" value="AAA_lid_14"/>
    <property type="match status" value="1"/>
</dbReference>
<evidence type="ECO:0000259" key="8">
    <source>
        <dbReference type="PROSITE" id="PS50110"/>
    </source>
</evidence>
<dbReference type="InterPro" id="IPR009057">
    <property type="entry name" value="Homeodomain-like_sf"/>
</dbReference>
<dbReference type="PROSITE" id="PS00676">
    <property type="entry name" value="SIGMA54_INTERACT_2"/>
    <property type="match status" value="1"/>
</dbReference>
<dbReference type="InterPro" id="IPR025943">
    <property type="entry name" value="Sigma_54_int_dom_ATP-bd_2"/>
</dbReference>
<evidence type="ECO:0000256" key="3">
    <source>
        <dbReference type="ARBA" id="ARBA00023015"/>
    </source>
</evidence>
<dbReference type="PROSITE" id="PS50110">
    <property type="entry name" value="RESPONSE_REGULATORY"/>
    <property type="match status" value="1"/>
</dbReference>
<reference evidence="9 10" key="1">
    <citation type="journal article" date="2010" name="DNA Res.">
        <title>Bacterial lifestyle in a deep-sea hydrothermal vent chimney revealed by the genome sequence of the thermophilic bacterium Deferribacter desulfuricans SSM1.</title>
        <authorList>
            <person name="Takaki Y."/>
            <person name="Shimamura S."/>
            <person name="Nakagawa S."/>
            <person name="Fukuhara Y."/>
            <person name="Horikawa H."/>
            <person name="Ankai A."/>
            <person name="Harada T."/>
            <person name="Hosoyama A."/>
            <person name="Oguchi A."/>
            <person name="Fukui S."/>
            <person name="Fujita N."/>
            <person name="Takami H."/>
            <person name="Takai K."/>
        </authorList>
    </citation>
    <scope>NUCLEOTIDE SEQUENCE [LARGE SCALE GENOMIC DNA]</scope>
    <source>
        <strain evidence="10">DSM 14783 / JCM 11476 / NBRC 101012 / SSM1</strain>
    </source>
</reference>
<dbReference type="OrthoDB" id="9814761at2"/>
<feature type="domain" description="Sigma-54 factor interaction" evidence="7">
    <location>
        <begin position="135"/>
        <end position="364"/>
    </location>
</feature>
<dbReference type="GO" id="GO:0043565">
    <property type="term" value="F:sequence-specific DNA binding"/>
    <property type="evidence" value="ECO:0007669"/>
    <property type="project" value="InterPro"/>
</dbReference>
<dbReference type="SMART" id="SM00448">
    <property type="entry name" value="REC"/>
    <property type="match status" value="1"/>
</dbReference>
<dbReference type="PROSITE" id="PS00675">
    <property type="entry name" value="SIGMA54_INTERACT_1"/>
    <property type="match status" value="1"/>
</dbReference>
<dbReference type="Pfam" id="PF02954">
    <property type="entry name" value="HTH_8"/>
    <property type="match status" value="1"/>
</dbReference>
<dbReference type="Gene3D" id="1.10.8.60">
    <property type="match status" value="1"/>
</dbReference>
<keyword evidence="3" id="KW-0805">Transcription regulation</keyword>
<evidence type="ECO:0000256" key="2">
    <source>
        <dbReference type="ARBA" id="ARBA00022840"/>
    </source>
</evidence>
<accession>D3PD88</accession>
<dbReference type="FunFam" id="3.40.50.300:FF:000006">
    <property type="entry name" value="DNA-binding transcriptional regulator NtrC"/>
    <property type="match status" value="1"/>
</dbReference>
<dbReference type="STRING" id="639282.DEFDS_1092"/>
<dbReference type="InterPro" id="IPR058031">
    <property type="entry name" value="AAA_lid_NorR"/>
</dbReference>
<dbReference type="SUPFAM" id="SSF46689">
    <property type="entry name" value="Homeodomain-like"/>
    <property type="match status" value="1"/>
</dbReference>
<dbReference type="SUPFAM" id="SSF52172">
    <property type="entry name" value="CheY-like"/>
    <property type="match status" value="1"/>
</dbReference>
<dbReference type="PROSITE" id="PS50045">
    <property type="entry name" value="SIGMA54_INTERACT_4"/>
    <property type="match status" value="1"/>
</dbReference>
<dbReference type="PANTHER" id="PTHR32071">
    <property type="entry name" value="TRANSCRIPTIONAL REGULATORY PROTEIN"/>
    <property type="match status" value="1"/>
</dbReference>
<feature type="domain" description="Response regulatory" evidence="8">
    <location>
        <begin position="4"/>
        <end position="118"/>
    </location>
</feature>
<evidence type="ECO:0000259" key="7">
    <source>
        <dbReference type="PROSITE" id="PS50045"/>
    </source>
</evidence>
<dbReference type="CDD" id="cd00156">
    <property type="entry name" value="REC"/>
    <property type="match status" value="1"/>
</dbReference>
<keyword evidence="6" id="KW-0597">Phosphoprotein</keyword>
<keyword evidence="4" id="KW-0238">DNA-binding</keyword>
<evidence type="ECO:0000256" key="6">
    <source>
        <dbReference type="PROSITE-ProRule" id="PRU00169"/>
    </source>
</evidence>
<dbReference type="InterPro" id="IPR001789">
    <property type="entry name" value="Sig_transdc_resp-reg_receiver"/>
</dbReference>
<dbReference type="GO" id="GO:0000160">
    <property type="term" value="P:phosphorelay signal transduction system"/>
    <property type="evidence" value="ECO:0007669"/>
    <property type="project" value="InterPro"/>
</dbReference>
<evidence type="ECO:0000256" key="4">
    <source>
        <dbReference type="ARBA" id="ARBA00023125"/>
    </source>
</evidence>
<dbReference type="InterPro" id="IPR011006">
    <property type="entry name" value="CheY-like_superfamily"/>
</dbReference>
<dbReference type="PRINTS" id="PR01590">
    <property type="entry name" value="HTHFIS"/>
</dbReference>
<dbReference type="SUPFAM" id="SSF52540">
    <property type="entry name" value="P-loop containing nucleoside triphosphate hydrolases"/>
    <property type="match status" value="1"/>
</dbReference>
<organism evidence="9 10">
    <name type="scientific">Deferribacter desulfuricans (strain DSM 14783 / JCM 11476 / NBRC 101012 / SSM1)</name>
    <dbReference type="NCBI Taxonomy" id="639282"/>
    <lineage>
        <taxon>Bacteria</taxon>
        <taxon>Pseudomonadati</taxon>
        <taxon>Deferribacterota</taxon>
        <taxon>Deferribacteres</taxon>
        <taxon>Deferribacterales</taxon>
        <taxon>Deferribacteraceae</taxon>
        <taxon>Deferribacter</taxon>
    </lineage>
</organism>
<evidence type="ECO:0000256" key="5">
    <source>
        <dbReference type="ARBA" id="ARBA00023163"/>
    </source>
</evidence>
<dbReference type="AlphaFoldDB" id="D3PD88"/>
<dbReference type="HOGENOM" id="CLU_000445_0_6_0"/>
<gene>
    <name evidence="9" type="ordered locus">DEFDS_1092</name>
</gene>
<dbReference type="RefSeq" id="WP_013007808.1">
    <property type="nucleotide sequence ID" value="NC_013939.1"/>
</dbReference>
<dbReference type="CDD" id="cd00009">
    <property type="entry name" value="AAA"/>
    <property type="match status" value="1"/>
</dbReference>
<dbReference type="Pfam" id="PF00072">
    <property type="entry name" value="Response_reg"/>
    <property type="match status" value="1"/>
</dbReference>
<dbReference type="Gene3D" id="3.40.50.2300">
    <property type="match status" value="1"/>
</dbReference>
<dbReference type="Pfam" id="PF00158">
    <property type="entry name" value="Sigma54_activat"/>
    <property type="match status" value="1"/>
</dbReference>
<dbReference type="GO" id="GO:0005524">
    <property type="term" value="F:ATP binding"/>
    <property type="evidence" value="ECO:0007669"/>
    <property type="project" value="UniProtKB-KW"/>
</dbReference>
<feature type="modified residue" description="4-aspartylphosphate" evidence="6">
    <location>
        <position position="53"/>
    </location>
</feature>
<dbReference type="InterPro" id="IPR025662">
    <property type="entry name" value="Sigma_54_int_dom_ATP-bd_1"/>
</dbReference>
<keyword evidence="1" id="KW-0547">Nucleotide-binding</keyword>
<proteinExistence type="predicted"/>
<sequence>MGYNILIVDDEKSFRDFLEILFVDEGFNVFLAKDVSGAIEILEKEKIDIVLSDLVLKDEDGLDIARFCKENNLKIPVILMTAYASNETAIESVKLDVVDYITKPFDTDELLDLIHEVLLNNKAEADTCCEGLEEIIGQSPEIINIKKEIINVSKSDATVLITGESGTGKELVARAIHKLSDRNNKPFVPINCAAIPSELLESELFGYKKGAFTGANYDKPGIFEAANGGTVFLDEIADMPLSLQSKLLRVLQESVVRPIGSNIEKRVDIRLIAATNKNLSDEIEKGSFREDLFYRLNVFNIHLPPLRDRKDDLLLLINHFIDKYSKKYMKNIKGISFPALRLLENYSFPGNVRELENIIERAVIIEKTSKILPSSISLKIVGNEDKHVKHDFTNEEELEIPENFSLENHIADIEKRYIVKALSMTNYNKTKAAKLLGITLRTLRYKMDKYGLK</sequence>
<dbReference type="InterPro" id="IPR002078">
    <property type="entry name" value="Sigma_54_int"/>
</dbReference>
<dbReference type="Proteomes" id="UP000001520">
    <property type="component" value="Chromosome"/>
</dbReference>
<dbReference type="PROSITE" id="PS00688">
    <property type="entry name" value="SIGMA54_INTERACT_3"/>
    <property type="match status" value="1"/>
</dbReference>
<evidence type="ECO:0000313" key="10">
    <source>
        <dbReference type="Proteomes" id="UP000001520"/>
    </source>
</evidence>
<dbReference type="InterPro" id="IPR003593">
    <property type="entry name" value="AAA+_ATPase"/>
</dbReference>
<protein>
    <submittedName>
        <fullName evidence="9">Two-component system response regulator PilR</fullName>
    </submittedName>
</protein>
<dbReference type="InterPro" id="IPR027417">
    <property type="entry name" value="P-loop_NTPase"/>
</dbReference>
<dbReference type="Gene3D" id="1.10.10.60">
    <property type="entry name" value="Homeodomain-like"/>
    <property type="match status" value="1"/>
</dbReference>
<keyword evidence="2" id="KW-0067">ATP-binding</keyword>
<dbReference type="InterPro" id="IPR002197">
    <property type="entry name" value="HTH_Fis"/>
</dbReference>
<keyword evidence="5" id="KW-0804">Transcription</keyword>
<keyword evidence="10" id="KW-1185">Reference proteome</keyword>